<feature type="transmembrane region" description="Helical" evidence="13">
    <location>
        <begin position="48"/>
        <end position="66"/>
    </location>
</feature>
<evidence type="ECO:0000259" key="14">
    <source>
        <dbReference type="Pfam" id="PF01292"/>
    </source>
</evidence>
<dbReference type="Proteomes" id="UP000297385">
    <property type="component" value="Unassembled WGS sequence"/>
</dbReference>
<dbReference type="Pfam" id="PF01292">
    <property type="entry name" value="Ni_hydr_CYTB"/>
    <property type="match status" value="1"/>
</dbReference>
<dbReference type="InterPro" id="IPR052168">
    <property type="entry name" value="Cytochrome_b561_oxidase"/>
</dbReference>
<evidence type="ECO:0000256" key="2">
    <source>
        <dbReference type="ARBA" id="ARBA00004651"/>
    </source>
</evidence>
<comment type="cofactor">
    <cofactor evidence="1">
        <name>heme b</name>
        <dbReference type="ChEBI" id="CHEBI:60344"/>
    </cofactor>
</comment>
<evidence type="ECO:0000256" key="8">
    <source>
        <dbReference type="ARBA" id="ARBA00022982"/>
    </source>
</evidence>
<evidence type="ECO:0000313" key="15">
    <source>
        <dbReference type="EMBL" id="TFE42017.1"/>
    </source>
</evidence>
<evidence type="ECO:0000256" key="1">
    <source>
        <dbReference type="ARBA" id="ARBA00001970"/>
    </source>
</evidence>
<gene>
    <name evidence="15" type="ORF">E2553_35975</name>
</gene>
<dbReference type="GO" id="GO:0022904">
    <property type="term" value="P:respiratory electron transport chain"/>
    <property type="evidence" value="ECO:0007669"/>
    <property type="project" value="InterPro"/>
</dbReference>
<feature type="transmembrane region" description="Helical" evidence="13">
    <location>
        <begin position="16"/>
        <end position="36"/>
    </location>
</feature>
<evidence type="ECO:0000256" key="11">
    <source>
        <dbReference type="ARBA" id="ARBA00023136"/>
    </source>
</evidence>
<dbReference type="InterPro" id="IPR011577">
    <property type="entry name" value="Cyt_b561_bac/Ni-Hgenase"/>
</dbReference>
<organism evidence="15 16">
    <name type="scientific">Paraburkholderia dipogonis</name>
    <dbReference type="NCBI Taxonomy" id="1211383"/>
    <lineage>
        <taxon>Bacteria</taxon>
        <taxon>Pseudomonadati</taxon>
        <taxon>Pseudomonadota</taxon>
        <taxon>Betaproteobacteria</taxon>
        <taxon>Burkholderiales</taxon>
        <taxon>Burkholderiaceae</taxon>
        <taxon>Paraburkholderia</taxon>
    </lineage>
</organism>
<comment type="subcellular location">
    <subcellularLocation>
        <location evidence="2">Cell membrane</location>
        <topology evidence="2">Multi-pass membrane protein</topology>
    </subcellularLocation>
</comment>
<evidence type="ECO:0000256" key="5">
    <source>
        <dbReference type="ARBA" id="ARBA00022617"/>
    </source>
</evidence>
<dbReference type="GO" id="GO:0046872">
    <property type="term" value="F:metal ion binding"/>
    <property type="evidence" value="ECO:0007669"/>
    <property type="project" value="UniProtKB-KW"/>
</dbReference>
<dbReference type="AlphaFoldDB" id="A0A4Y8MWW3"/>
<evidence type="ECO:0000256" key="4">
    <source>
        <dbReference type="ARBA" id="ARBA00022475"/>
    </source>
</evidence>
<dbReference type="InterPro" id="IPR016174">
    <property type="entry name" value="Di-haem_cyt_TM"/>
</dbReference>
<keyword evidence="7" id="KW-0479">Metal-binding</keyword>
<keyword evidence="4" id="KW-1003">Cell membrane</keyword>
<evidence type="ECO:0000313" key="16">
    <source>
        <dbReference type="Proteomes" id="UP000297385"/>
    </source>
</evidence>
<feature type="transmembrane region" description="Helical" evidence="13">
    <location>
        <begin position="86"/>
        <end position="106"/>
    </location>
</feature>
<dbReference type="PANTHER" id="PTHR30529">
    <property type="entry name" value="CYTOCHROME B561"/>
    <property type="match status" value="1"/>
</dbReference>
<comment type="similarity">
    <text evidence="12">Belongs to the cytochrome b561 family.</text>
</comment>
<proteinExistence type="inferred from homology"/>
<keyword evidence="9 13" id="KW-1133">Transmembrane helix</keyword>
<dbReference type="GO" id="GO:0005886">
    <property type="term" value="C:plasma membrane"/>
    <property type="evidence" value="ECO:0007669"/>
    <property type="project" value="UniProtKB-SubCell"/>
</dbReference>
<dbReference type="PANTHER" id="PTHR30529:SF6">
    <property type="entry name" value="BLL0291 PROTEIN"/>
    <property type="match status" value="1"/>
</dbReference>
<evidence type="ECO:0000256" key="10">
    <source>
        <dbReference type="ARBA" id="ARBA00023004"/>
    </source>
</evidence>
<evidence type="ECO:0000256" key="13">
    <source>
        <dbReference type="SAM" id="Phobius"/>
    </source>
</evidence>
<evidence type="ECO:0000256" key="7">
    <source>
        <dbReference type="ARBA" id="ARBA00022723"/>
    </source>
</evidence>
<name>A0A4Y8MWW3_9BURK</name>
<keyword evidence="5" id="KW-0349">Heme</keyword>
<evidence type="ECO:0000256" key="9">
    <source>
        <dbReference type="ARBA" id="ARBA00022989"/>
    </source>
</evidence>
<accession>A0A4Y8MWW3</accession>
<keyword evidence="11 13" id="KW-0472">Membrane</keyword>
<keyword evidence="10" id="KW-0408">Iron</keyword>
<feature type="transmembrane region" description="Helical" evidence="13">
    <location>
        <begin position="141"/>
        <end position="163"/>
    </location>
</feature>
<protein>
    <submittedName>
        <fullName evidence="15">Cytochrome b</fullName>
    </submittedName>
</protein>
<sequence>MKATIHFNLLARALHWLMAALIVAMLFIGVIMTASLSHRASLLNLHRPLGIAIGVLALIRLANRLSHHSPALPSDLSKWQVAAARSSHVVLYVLMLALPAVGWAMLSAGGFPVKLFGNVYLPSVIYASPITYARLHLLHEWLAFVLFSVVVAHLCAALHHAWIRRDGVFASMTGATRAMQGSSKTSTAHSR</sequence>
<dbReference type="Gene3D" id="1.20.950.20">
    <property type="entry name" value="Transmembrane di-heme cytochromes, Chain C"/>
    <property type="match status" value="1"/>
</dbReference>
<reference evidence="15 16" key="1">
    <citation type="submission" date="2019-03" db="EMBL/GenBank/DDBJ databases">
        <title>Complete Genome Sequence of Paraburkholderia dipogonis ICMP 19430T, a Nitrogen-fixing Symbiont of the South African Invasive Legume Dipogon lignosus in New Zealand.</title>
        <authorList>
            <person name="De Meyer S.E."/>
        </authorList>
    </citation>
    <scope>NUCLEOTIDE SEQUENCE [LARGE SCALE GENOMIC DNA]</scope>
    <source>
        <strain evidence="15 16">ICMP 19430</strain>
    </source>
</reference>
<dbReference type="EMBL" id="SNVI01000002">
    <property type="protein sequence ID" value="TFE42017.1"/>
    <property type="molecule type" value="Genomic_DNA"/>
</dbReference>
<keyword evidence="8" id="KW-0249">Electron transport</keyword>
<dbReference type="RefSeq" id="WP_134465293.1">
    <property type="nucleotide sequence ID" value="NZ_JBHMFL010000100.1"/>
</dbReference>
<keyword evidence="6 13" id="KW-0812">Transmembrane</keyword>
<dbReference type="SUPFAM" id="SSF81342">
    <property type="entry name" value="Transmembrane di-heme cytochromes"/>
    <property type="match status" value="1"/>
</dbReference>
<comment type="caution">
    <text evidence="15">The sequence shown here is derived from an EMBL/GenBank/DDBJ whole genome shotgun (WGS) entry which is preliminary data.</text>
</comment>
<dbReference type="GO" id="GO:0009055">
    <property type="term" value="F:electron transfer activity"/>
    <property type="evidence" value="ECO:0007669"/>
    <property type="project" value="InterPro"/>
</dbReference>
<dbReference type="GO" id="GO:0020037">
    <property type="term" value="F:heme binding"/>
    <property type="evidence" value="ECO:0007669"/>
    <property type="project" value="TreeGrafter"/>
</dbReference>
<feature type="domain" description="Cytochrome b561 bacterial/Ni-hydrogenase" evidence="14">
    <location>
        <begin position="6"/>
        <end position="174"/>
    </location>
</feature>
<keyword evidence="3" id="KW-0813">Transport</keyword>
<dbReference type="GeneID" id="97310852"/>
<evidence type="ECO:0000256" key="3">
    <source>
        <dbReference type="ARBA" id="ARBA00022448"/>
    </source>
</evidence>
<evidence type="ECO:0000256" key="12">
    <source>
        <dbReference type="ARBA" id="ARBA00037975"/>
    </source>
</evidence>
<evidence type="ECO:0000256" key="6">
    <source>
        <dbReference type="ARBA" id="ARBA00022692"/>
    </source>
</evidence>